<gene>
    <name evidence="1" type="ORF">S01H1_40157</name>
</gene>
<sequence length="71" mass="8287">MIEKNMLLTDDDRVLLMRMRDLLEEITETLDIAEDEEALNSIEKAEEDVKTGRLRKYNDFVGELKSGKRLS</sequence>
<protein>
    <submittedName>
        <fullName evidence="1">Uncharacterized protein</fullName>
    </submittedName>
</protein>
<name>X0UX31_9ZZZZ</name>
<accession>X0UX31</accession>
<proteinExistence type="predicted"/>
<dbReference type="EMBL" id="BARS01025404">
    <property type="protein sequence ID" value="GAG03762.1"/>
    <property type="molecule type" value="Genomic_DNA"/>
</dbReference>
<reference evidence="1" key="1">
    <citation type="journal article" date="2014" name="Front. Microbiol.">
        <title>High frequency of phylogenetically diverse reductive dehalogenase-homologous genes in deep subseafloor sedimentary metagenomes.</title>
        <authorList>
            <person name="Kawai M."/>
            <person name="Futagami T."/>
            <person name="Toyoda A."/>
            <person name="Takaki Y."/>
            <person name="Nishi S."/>
            <person name="Hori S."/>
            <person name="Arai W."/>
            <person name="Tsubouchi T."/>
            <person name="Morono Y."/>
            <person name="Uchiyama I."/>
            <person name="Ito T."/>
            <person name="Fujiyama A."/>
            <person name="Inagaki F."/>
            <person name="Takami H."/>
        </authorList>
    </citation>
    <scope>NUCLEOTIDE SEQUENCE</scope>
    <source>
        <strain evidence="1">Expedition CK06-06</strain>
    </source>
</reference>
<dbReference type="AlphaFoldDB" id="X0UX31"/>
<evidence type="ECO:0000313" key="1">
    <source>
        <dbReference type="EMBL" id="GAG03762.1"/>
    </source>
</evidence>
<organism evidence="1">
    <name type="scientific">marine sediment metagenome</name>
    <dbReference type="NCBI Taxonomy" id="412755"/>
    <lineage>
        <taxon>unclassified sequences</taxon>
        <taxon>metagenomes</taxon>
        <taxon>ecological metagenomes</taxon>
    </lineage>
</organism>
<comment type="caution">
    <text evidence="1">The sequence shown here is derived from an EMBL/GenBank/DDBJ whole genome shotgun (WGS) entry which is preliminary data.</text>
</comment>